<dbReference type="InterPro" id="IPR000192">
    <property type="entry name" value="Aminotrans_V_dom"/>
</dbReference>
<dbReference type="Gene3D" id="3.90.1150.10">
    <property type="entry name" value="Aspartate Aminotransferase, domain 1"/>
    <property type="match status" value="1"/>
</dbReference>
<evidence type="ECO:0000313" key="4">
    <source>
        <dbReference type="Proteomes" id="UP000007032"/>
    </source>
</evidence>
<proteinExistence type="predicted"/>
<dbReference type="Pfam" id="PF00266">
    <property type="entry name" value="Aminotran_5"/>
    <property type="match status" value="1"/>
</dbReference>
<dbReference type="SUPFAM" id="SSF53383">
    <property type="entry name" value="PLP-dependent transferases"/>
    <property type="match status" value="1"/>
</dbReference>
<protein>
    <submittedName>
        <fullName evidence="3">Cysteine sulfinate desulfinase/cysteine desulfurase and related enzymes</fullName>
    </submittedName>
</protein>
<gene>
    <name evidence="3" type="primary">nifS</name>
    <name evidence="3" type="ORF">HCAN_0179</name>
</gene>
<organism evidence="3 4">
    <name type="scientific">Helicobacter canadensis MIT 98-5491</name>
    <dbReference type="NCBI Taxonomy" id="537970"/>
    <lineage>
        <taxon>Bacteria</taxon>
        <taxon>Pseudomonadati</taxon>
        <taxon>Campylobacterota</taxon>
        <taxon>Epsilonproteobacteria</taxon>
        <taxon>Campylobacterales</taxon>
        <taxon>Helicobacteraceae</taxon>
        <taxon>Helicobacter</taxon>
    </lineage>
</organism>
<evidence type="ECO:0000256" key="1">
    <source>
        <dbReference type="ARBA" id="ARBA00022898"/>
    </source>
</evidence>
<dbReference type="EMBL" id="CM000776">
    <property type="protein sequence ID" value="EES88900.1"/>
    <property type="molecule type" value="Genomic_DNA"/>
</dbReference>
<evidence type="ECO:0000259" key="2">
    <source>
        <dbReference type="Pfam" id="PF00266"/>
    </source>
</evidence>
<keyword evidence="4" id="KW-1185">Reference proteome</keyword>
<dbReference type="AlphaFoldDB" id="C5ZVK3"/>
<sequence length="441" mass="49754">MEKDFFAPLLPHNFKNLNTKEKKALLKKEILLAKNKYYFDWTASGLAAKCIEKRIKKILPFYANPHSESSLHSKIIGDTYEQARKNLKQIFGLDSSFALISCGFGSSAAIKKFQEILGIYLPPQTRKTLKLHEIDSSKLPLVIVGPYEHHSNELSFREGLCEVIRIPLNEEGLVDLKALEQTLITNVHRKIIASFSLTSNVSGILSPFMQISNLIRQYGGIVCFDMASSSAYFDIPSSFYDAAFLSPHKLLGGISSSGILIIKRNLINKTLPPTFCGGGVVGYVSRTSQIYFANEEIREESGTPGILEFIRASLAYQLRQEIGQEWIMQTKEKLICIFKEFLETHPKITLYGNPNYNIIGTFAFNIQEKSPYEIATILSNNYGILVRAGCSCAGPYGHDLLNLEDNTTFTQKPGWIRVSLHYTHRKKDLHYLCECLKKLCK</sequence>
<dbReference type="PANTHER" id="PTHR43586:SF8">
    <property type="entry name" value="CYSTEINE DESULFURASE 1, CHLOROPLASTIC"/>
    <property type="match status" value="1"/>
</dbReference>
<dbReference type="HOGENOM" id="CLU_003433_9_3_7"/>
<reference evidence="3 4" key="1">
    <citation type="journal article" date="2009" name="J. Bacteriol.">
        <title>Genome sequence of the emerging pathogen Helicobacter canadensis.</title>
        <authorList>
            <person name="Loman N.J."/>
            <person name="Snyder L.A."/>
            <person name="Linton J.D."/>
            <person name="Langdon R."/>
            <person name="Lawson A.J."/>
            <person name="Weinstock G.M."/>
            <person name="Wren B.W."/>
            <person name="Pallen M.J."/>
        </authorList>
    </citation>
    <scope>NUCLEOTIDE SEQUENCE [LARGE SCALE GENOMIC DNA]</scope>
    <source>
        <strain evidence="3 4">MIT 98-5491</strain>
    </source>
</reference>
<keyword evidence="1" id="KW-0663">Pyridoxal phosphate</keyword>
<dbReference type="InterPro" id="IPR015422">
    <property type="entry name" value="PyrdxlP-dep_Trfase_small"/>
</dbReference>
<dbReference type="Gene3D" id="3.40.640.10">
    <property type="entry name" value="Type I PLP-dependent aspartate aminotransferase-like (Major domain)"/>
    <property type="match status" value="1"/>
</dbReference>
<dbReference type="InterPro" id="IPR015424">
    <property type="entry name" value="PyrdxlP-dep_Trfase"/>
</dbReference>
<accession>C5ZVK3</accession>
<name>C5ZVK3_9HELI</name>
<dbReference type="Proteomes" id="UP000007032">
    <property type="component" value="Chromosome"/>
</dbReference>
<dbReference type="eggNOG" id="COG0520">
    <property type="taxonomic scope" value="Bacteria"/>
</dbReference>
<dbReference type="PANTHER" id="PTHR43586">
    <property type="entry name" value="CYSTEINE DESULFURASE"/>
    <property type="match status" value="1"/>
</dbReference>
<dbReference type="STRING" id="537970.HCAN_0179"/>
<evidence type="ECO:0000313" key="3">
    <source>
        <dbReference type="EMBL" id="EES88900.1"/>
    </source>
</evidence>
<feature type="domain" description="Aminotransferase class V" evidence="2">
    <location>
        <begin position="38"/>
        <end position="432"/>
    </location>
</feature>
<dbReference type="InterPro" id="IPR015421">
    <property type="entry name" value="PyrdxlP-dep_Trfase_major"/>
</dbReference>